<keyword evidence="5 6" id="KW-0472">Membrane</keyword>
<dbReference type="AlphaFoldDB" id="A0A1X6YNQ9"/>
<keyword evidence="2" id="KW-1003">Cell membrane</keyword>
<dbReference type="EMBL" id="FWFN01000002">
    <property type="protein sequence ID" value="SLN26784.1"/>
    <property type="molecule type" value="Genomic_DNA"/>
</dbReference>
<dbReference type="GO" id="GO:0005886">
    <property type="term" value="C:plasma membrane"/>
    <property type="evidence" value="ECO:0007669"/>
    <property type="project" value="UniProtKB-SubCell"/>
</dbReference>
<dbReference type="GO" id="GO:0015171">
    <property type="term" value="F:amino acid transmembrane transporter activity"/>
    <property type="evidence" value="ECO:0007669"/>
    <property type="project" value="TreeGrafter"/>
</dbReference>
<protein>
    <submittedName>
        <fullName evidence="7">Threonine efflux protein</fullName>
    </submittedName>
</protein>
<dbReference type="Proteomes" id="UP000193963">
    <property type="component" value="Unassembled WGS sequence"/>
</dbReference>
<keyword evidence="4 6" id="KW-1133">Transmembrane helix</keyword>
<comment type="subcellular location">
    <subcellularLocation>
        <location evidence="1">Cell membrane</location>
        <topology evidence="1">Multi-pass membrane protein</topology>
    </subcellularLocation>
</comment>
<dbReference type="Pfam" id="PF01810">
    <property type="entry name" value="LysE"/>
    <property type="match status" value="1"/>
</dbReference>
<name>A0A1X6YNQ9_9RHOB</name>
<evidence type="ECO:0000256" key="2">
    <source>
        <dbReference type="ARBA" id="ARBA00022475"/>
    </source>
</evidence>
<evidence type="ECO:0000256" key="1">
    <source>
        <dbReference type="ARBA" id="ARBA00004651"/>
    </source>
</evidence>
<feature type="transmembrane region" description="Helical" evidence="6">
    <location>
        <begin position="156"/>
        <end position="175"/>
    </location>
</feature>
<reference evidence="7 8" key="1">
    <citation type="submission" date="2017-03" db="EMBL/GenBank/DDBJ databases">
        <authorList>
            <person name="Afonso C.L."/>
            <person name="Miller P.J."/>
            <person name="Scott M.A."/>
            <person name="Spackman E."/>
            <person name="Goraichik I."/>
            <person name="Dimitrov K.M."/>
            <person name="Suarez D.L."/>
            <person name="Swayne D.E."/>
        </authorList>
    </citation>
    <scope>NUCLEOTIDE SEQUENCE [LARGE SCALE GENOMIC DNA]</scope>
    <source>
        <strain evidence="7 8">CECT 7751</strain>
    </source>
</reference>
<sequence length="214" mass="22051">MLSVQLSVFAVHLVAAISPGPAVLMTMRTAITGGFARGGAFAVGVGIGAVAWAAAAVLGLATLFEIAPRLLIALKIAGAAYLLHLAWKMWRGADQPLTLAPEVAGGLAPAEPQAPRLRDLARLTLRGVTTQLANPKPAVFFGAVFVTVVPHDAGPGLFAAILGVVFANETLWNLAVARIFSLDRARAGYTRLKSAIDRVLGAALAALGIKVAAF</sequence>
<organism evidence="7 8">
    <name type="scientific">Pseudooceanicola marinus</name>
    <dbReference type="NCBI Taxonomy" id="396013"/>
    <lineage>
        <taxon>Bacteria</taxon>
        <taxon>Pseudomonadati</taxon>
        <taxon>Pseudomonadota</taxon>
        <taxon>Alphaproteobacteria</taxon>
        <taxon>Rhodobacterales</taxon>
        <taxon>Paracoccaceae</taxon>
        <taxon>Pseudooceanicola</taxon>
    </lineage>
</organism>
<evidence type="ECO:0000256" key="5">
    <source>
        <dbReference type="ARBA" id="ARBA00023136"/>
    </source>
</evidence>
<feature type="transmembrane region" description="Helical" evidence="6">
    <location>
        <begin position="70"/>
        <end position="87"/>
    </location>
</feature>
<dbReference type="OrthoDB" id="9804822at2"/>
<accession>A0A1X6YNQ9</accession>
<keyword evidence="3 6" id="KW-0812">Transmembrane</keyword>
<proteinExistence type="predicted"/>
<evidence type="ECO:0000256" key="3">
    <source>
        <dbReference type="ARBA" id="ARBA00022692"/>
    </source>
</evidence>
<dbReference type="InterPro" id="IPR001123">
    <property type="entry name" value="LeuE-type"/>
</dbReference>
<keyword evidence="8" id="KW-1185">Reference proteome</keyword>
<gene>
    <name evidence="7" type="primary">rhtC_1</name>
    <name evidence="7" type="ORF">PSM7751_00989</name>
</gene>
<dbReference type="PANTHER" id="PTHR30086">
    <property type="entry name" value="ARGININE EXPORTER PROTEIN ARGO"/>
    <property type="match status" value="1"/>
</dbReference>
<dbReference type="RefSeq" id="WP_085886894.1">
    <property type="nucleotide sequence ID" value="NZ_FWFN01000002.1"/>
</dbReference>
<evidence type="ECO:0000313" key="7">
    <source>
        <dbReference type="EMBL" id="SLN26784.1"/>
    </source>
</evidence>
<evidence type="ECO:0000256" key="6">
    <source>
        <dbReference type="SAM" id="Phobius"/>
    </source>
</evidence>
<evidence type="ECO:0000313" key="8">
    <source>
        <dbReference type="Proteomes" id="UP000193963"/>
    </source>
</evidence>
<dbReference type="PANTHER" id="PTHR30086:SF19">
    <property type="entry name" value="THREONINE EFFLUX PROTEIN"/>
    <property type="match status" value="1"/>
</dbReference>
<feature type="transmembrane region" description="Helical" evidence="6">
    <location>
        <begin position="40"/>
        <end position="63"/>
    </location>
</feature>
<evidence type="ECO:0000256" key="4">
    <source>
        <dbReference type="ARBA" id="ARBA00022989"/>
    </source>
</evidence>